<dbReference type="GeneID" id="72464654"/>
<feature type="transmembrane region" description="Helical" evidence="1">
    <location>
        <begin position="121"/>
        <end position="141"/>
    </location>
</feature>
<dbReference type="EMBL" id="CZBE01000002">
    <property type="protein sequence ID" value="CUP33708.1"/>
    <property type="molecule type" value="Genomic_DNA"/>
</dbReference>
<organism evidence="2 3">
    <name type="scientific">Anaerotruncus colihominis</name>
    <dbReference type="NCBI Taxonomy" id="169435"/>
    <lineage>
        <taxon>Bacteria</taxon>
        <taxon>Bacillati</taxon>
        <taxon>Bacillota</taxon>
        <taxon>Clostridia</taxon>
        <taxon>Eubacteriales</taxon>
        <taxon>Oscillospiraceae</taxon>
        <taxon>Anaerotruncus</taxon>
    </lineage>
</organism>
<protein>
    <submittedName>
        <fullName evidence="2">Membrane protein of uncharacterized function (DUF340)</fullName>
    </submittedName>
</protein>
<feature type="transmembrane region" description="Helical" evidence="1">
    <location>
        <begin position="36"/>
        <end position="54"/>
    </location>
</feature>
<dbReference type="InterPro" id="IPR005642">
    <property type="entry name" value="LysO"/>
</dbReference>
<name>A0A174MHB6_9FIRM</name>
<reference evidence="2 3" key="1">
    <citation type="submission" date="2015-09" db="EMBL/GenBank/DDBJ databases">
        <authorList>
            <consortium name="Pathogen Informatics"/>
        </authorList>
    </citation>
    <scope>NUCLEOTIDE SEQUENCE [LARGE SCALE GENOMIC DNA]</scope>
    <source>
        <strain evidence="2 3">2789STDY5834939</strain>
    </source>
</reference>
<dbReference type="PANTHER" id="PTHR35804:SF1">
    <property type="entry name" value="LYSINE EXPORTER LYSO"/>
    <property type="match status" value="1"/>
</dbReference>
<keyword evidence="1" id="KW-0472">Membrane</keyword>
<feature type="transmembrane region" description="Helical" evidence="1">
    <location>
        <begin position="66"/>
        <end position="87"/>
    </location>
</feature>
<dbReference type="OrthoDB" id="371078at2"/>
<proteinExistence type="predicted"/>
<accession>A0A174MHB6</accession>
<feature type="transmembrane region" description="Helical" evidence="1">
    <location>
        <begin position="173"/>
        <end position="196"/>
    </location>
</feature>
<sequence length="202" mass="21109">MIIAALGSLALGLLCGLFVFPPEVIAVMDTVMSYALAVLIFSVGIEVGTNKTVFRKIREYNVRILVIPFGVAVASIAGAVLVGLLFGMPVNESAAIGSGFGFYSISAVIMRELGGAQLGTIAFLTHMLHEVLAFLVIPFAARHFGRYTAVAAGGATAMDTTLPAIARATDEETALMAVISGVVLTGLAPVLMPLMYRLFEGV</sequence>
<dbReference type="PANTHER" id="PTHR35804">
    <property type="entry name" value="LYSINE EXPORTER LYSO"/>
    <property type="match status" value="1"/>
</dbReference>
<evidence type="ECO:0000313" key="3">
    <source>
        <dbReference type="Proteomes" id="UP000095765"/>
    </source>
</evidence>
<dbReference type="GO" id="GO:0005886">
    <property type="term" value="C:plasma membrane"/>
    <property type="evidence" value="ECO:0007669"/>
    <property type="project" value="TreeGrafter"/>
</dbReference>
<keyword evidence="1" id="KW-0812">Transmembrane</keyword>
<dbReference type="Pfam" id="PF03956">
    <property type="entry name" value="Lys_export"/>
    <property type="match status" value="1"/>
</dbReference>
<dbReference type="RefSeq" id="WP_024729916.1">
    <property type="nucleotide sequence ID" value="NZ_CP094682.1"/>
</dbReference>
<dbReference type="AlphaFoldDB" id="A0A174MHB6"/>
<gene>
    <name evidence="2" type="ORF">ERS852551_00502</name>
</gene>
<dbReference type="GO" id="GO:0015661">
    <property type="term" value="F:L-lysine efflux transmembrane transporter activity"/>
    <property type="evidence" value="ECO:0007669"/>
    <property type="project" value="InterPro"/>
</dbReference>
<evidence type="ECO:0000256" key="1">
    <source>
        <dbReference type="SAM" id="Phobius"/>
    </source>
</evidence>
<dbReference type="Proteomes" id="UP000095765">
    <property type="component" value="Unassembled WGS sequence"/>
</dbReference>
<keyword evidence="1" id="KW-1133">Transmembrane helix</keyword>
<evidence type="ECO:0000313" key="2">
    <source>
        <dbReference type="EMBL" id="CUP33708.1"/>
    </source>
</evidence>